<dbReference type="EMBL" id="AP014924">
    <property type="protein sequence ID" value="BAS29411.1"/>
    <property type="molecule type" value="Genomic_DNA"/>
</dbReference>
<feature type="domain" description="MobA-like NTP transferase" evidence="1">
    <location>
        <begin position="25"/>
        <end position="140"/>
    </location>
</feature>
<dbReference type="STRING" id="1555112.LIP_3603"/>
<dbReference type="Gene3D" id="3.90.550.10">
    <property type="entry name" value="Spore Coat Polysaccharide Biosynthesis Protein SpsA, Chain A"/>
    <property type="match status" value="1"/>
</dbReference>
<name>A0A0K2SQN1_LIMPI</name>
<dbReference type="InterPro" id="IPR029044">
    <property type="entry name" value="Nucleotide-diphossugar_trans"/>
</dbReference>
<keyword evidence="2" id="KW-0418">Kinase</keyword>
<dbReference type="KEGG" id="lpil:LIP_3603"/>
<evidence type="ECO:0000313" key="2">
    <source>
        <dbReference type="EMBL" id="BAS29411.1"/>
    </source>
</evidence>
<gene>
    <name evidence="2" type="ORF">LIP_3603</name>
</gene>
<dbReference type="InterPro" id="IPR025877">
    <property type="entry name" value="MobA-like_NTP_Trfase"/>
</dbReference>
<evidence type="ECO:0000313" key="3">
    <source>
        <dbReference type="Proteomes" id="UP000065807"/>
    </source>
</evidence>
<keyword evidence="2" id="KW-0808">Transferase</keyword>
<dbReference type="GO" id="GO:0016301">
    <property type="term" value="F:kinase activity"/>
    <property type="evidence" value="ECO:0007669"/>
    <property type="project" value="UniProtKB-KW"/>
</dbReference>
<organism evidence="2 3">
    <name type="scientific">Limnochorda pilosa</name>
    <dbReference type="NCBI Taxonomy" id="1555112"/>
    <lineage>
        <taxon>Bacteria</taxon>
        <taxon>Bacillati</taxon>
        <taxon>Bacillota</taxon>
        <taxon>Limnochordia</taxon>
        <taxon>Limnochordales</taxon>
        <taxon>Limnochordaceae</taxon>
        <taxon>Limnochorda</taxon>
    </lineage>
</organism>
<evidence type="ECO:0000259" key="1">
    <source>
        <dbReference type="Pfam" id="PF12804"/>
    </source>
</evidence>
<dbReference type="AlphaFoldDB" id="A0A0K2SQN1"/>
<reference evidence="3" key="1">
    <citation type="submission" date="2015-07" db="EMBL/GenBank/DDBJ databases">
        <title>Complete genome sequence and phylogenetic analysis of Limnochorda pilosa.</title>
        <authorList>
            <person name="Watanabe M."/>
            <person name="Kojima H."/>
            <person name="Fukui M."/>
        </authorList>
    </citation>
    <scope>NUCLEOTIDE SEQUENCE [LARGE SCALE GENOMIC DNA]</scope>
    <source>
        <strain evidence="3">HC45</strain>
    </source>
</reference>
<dbReference type="GO" id="GO:0016779">
    <property type="term" value="F:nucleotidyltransferase activity"/>
    <property type="evidence" value="ECO:0007669"/>
    <property type="project" value="UniProtKB-ARBA"/>
</dbReference>
<reference evidence="3" key="2">
    <citation type="journal article" date="2016" name="Int. J. Syst. Evol. Microbiol.">
        <title>Complete genome sequence and cell structure of Limnochorda pilosa, a Gram-negative spore-former within the phylum Firmicutes.</title>
        <authorList>
            <person name="Watanabe M."/>
            <person name="Kojima H."/>
            <person name="Fukui M."/>
        </authorList>
    </citation>
    <scope>NUCLEOTIDE SEQUENCE [LARGE SCALE GENOMIC DNA]</scope>
    <source>
        <strain evidence="3">HC45</strain>
    </source>
</reference>
<dbReference type="Pfam" id="PF12804">
    <property type="entry name" value="NTP_transf_3"/>
    <property type="match status" value="1"/>
</dbReference>
<dbReference type="SUPFAM" id="SSF53448">
    <property type="entry name" value="Nucleotide-diphospho-sugar transferases"/>
    <property type="match status" value="1"/>
</dbReference>
<dbReference type="Proteomes" id="UP000065807">
    <property type="component" value="Chromosome"/>
</dbReference>
<proteinExistence type="predicted"/>
<accession>A0A0K2SQN1</accession>
<protein>
    <submittedName>
        <fullName evidence="2">4-diphosphocytidyl-2C-methyl-D-erythritol kinase</fullName>
    </submittedName>
</protein>
<dbReference type="PATRIC" id="fig|1555112.3.peg.3638"/>
<sequence length="262" mass="28483">MVDAVVLAGAPNTGRLREVSPAPYEALIEIAGRPMVTYVLDALQGSGQVGRLVVVGPQELDPVVALYRRAERIAPGPDVMANVRAGIEHLGSMNRTDPILVSTSDIPLLTPEAVDDFLTRCRQMGELDVYYPVVLRERSEAAYPGVERTYMRLKDGVVTGGNLFLLRGDVIDRCGTFLEEAVTLRKNPLRMSRLLGPRVIVKLAVNRLSTDDVARRIYDMLGLKGRAVFTPYAEIGVDVDKPSDLELARTALAAGPVSTGRS</sequence>
<keyword evidence="3" id="KW-1185">Reference proteome</keyword>